<dbReference type="RefSeq" id="WP_223603510.1">
    <property type="nucleotide sequence ID" value="NZ_JADKZR010000014.1"/>
</dbReference>
<gene>
    <name evidence="1" type="ORF">EB03_01150</name>
</gene>
<evidence type="ECO:0000313" key="1">
    <source>
        <dbReference type="EMBL" id="RBT69480.1"/>
    </source>
</evidence>
<dbReference type="EMBL" id="LESJ01000004">
    <property type="protein sequence ID" value="RBT69480.1"/>
    <property type="molecule type" value="Genomic_DNA"/>
</dbReference>
<dbReference type="Proteomes" id="UP000253498">
    <property type="component" value="Unassembled WGS sequence"/>
</dbReference>
<proteinExistence type="predicted"/>
<name>A0AB37IFN8_ENTHR</name>
<sequence>MTNDVSEKLANELQSLSKEFFNKVLETKKELLPSMKEEELFFLHKKLNEFRREIPSDGFDANFHIGQIMTDAILIVFADDDLKYAD</sequence>
<dbReference type="AlphaFoldDB" id="A0AB37IFN8"/>
<reference evidence="1 2" key="1">
    <citation type="submission" date="2015-06" db="EMBL/GenBank/DDBJ databases">
        <title>The Genome Sequence of Enterococcus hirae 88EA1.</title>
        <authorList>
            <consortium name="The Broad Institute Genomics Platform"/>
            <consortium name="The Broad Institute Genome Sequencing Center for Infectious Disease"/>
            <person name="Earl A.M."/>
            <person name="Van Tyne D."/>
            <person name="Lebreton F."/>
            <person name="Saavedra J.T."/>
            <person name="Gilmore M.S."/>
            <person name="Manson McGuire A."/>
            <person name="Clock S."/>
            <person name="Crupain M."/>
            <person name="Rangan U."/>
            <person name="Young S."/>
            <person name="Abouelleil A."/>
            <person name="Cao P."/>
            <person name="Chapman S.B."/>
            <person name="Griggs A."/>
            <person name="Priest M."/>
            <person name="Shea T."/>
            <person name="Wortman J."/>
            <person name="Nusbaum C."/>
            <person name="Birren B."/>
        </authorList>
    </citation>
    <scope>NUCLEOTIDE SEQUENCE [LARGE SCALE GENOMIC DNA]</scope>
    <source>
        <strain evidence="1 2">88EA1</strain>
    </source>
</reference>
<protein>
    <submittedName>
        <fullName evidence="1">Uncharacterized protein</fullName>
    </submittedName>
</protein>
<organism evidence="1 2">
    <name type="scientific">Enterococcus hirae</name>
    <dbReference type="NCBI Taxonomy" id="1354"/>
    <lineage>
        <taxon>Bacteria</taxon>
        <taxon>Bacillati</taxon>
        <taxon>Bacillota</taxon>
        <taxon>Bacilli</taxon>
        <taxon>Lactobacillales</taxon>
        <taxon>Enterococcaceae</taxon>
        <taxon>Enterococcus</taxon>
    </lineage>
</organism>
<evidence type="ECO:0000313" key="2">
    <source>
        <dbReference type="Proteomes" id="UP000253498"/>
    </source>
</evidence>
<comment type="caution">
    <text evidence="1">The sequence shown here is derived from an EMBL/GenBank/DDBJ whole genome shotgun (WGS) entry which is preliminary data.</text>
</comment>
<accession>A0AB37IFN8</accession>